<dbReference type="Pfam" id="PF14023">
    <property type="entry name" value="Bestrophin-like"/>
    <property type="match status" value="1"/>
</dbReference>
<feature type="transmembrane region" description="Helical" evidence="1">
    <location>
        <begin position="214"/>
        <end position="233"/>
    </location>
</feature>
<keyword evidence="1" id="KW-1133">Transmembrane helix</keyword>
<keyword evidence="1" id="KW-0472">Membrane</keyword>
<protein>
    <submittedName>
        <fullName evidence="2">DUF4239 domain-containing protein</fullName>
    </submittedName>
</protein>
<organism evidence="2 3">
    <name type="scientific">Roseateles amylovorans</name>
    <dbReference type="NCBI Taxonomy" id="2978473"/>
    <lineage>
        <taxon>Bacteria</taxon>
        <taxon>Pseudomonadati</taxon>
        <taxon>Pseudomonadota</taxon>
        <taxon>Betaproteobacteria</taxon>
        <taxon>Burkholderiales</taxon>
        <taxon>Sphaerotilaceae</taxon>
        <taxon>Roseateles</taxon>
    </lineage>
</organism>
<reference evidence="2" key="1">
    <citation type="submission" date="2022-10" db="EMBL/GenBank/DDBJ databases">
        <title>Characterization and whole genome sequencing of a new Roseateles species, isolated from fresh water.</title>
        <authorList>
            <person name="Guliayeva D.Y."/>
            <person name="Akhremchuk A.E."/>
            <person name="Sikolenko M.A."/>
            <person name="Valentovich L.N."/>
            <person name="Sidarenka A.V."/>
        </authorList>
    </citation>
    <scope>NUCLEOTIDE SEQUENCE</scope>
    <source>
        <strain evidence="2">BIM B-1768</strain>
    </source>
</reference>
<name>A0ABY6B891_9BURK</name>
<dbReference type="InterPro" id="IPR025333">
    <property type="entry name" value="DUF4239"/>
</dbReference>
<sequence length="269" mass="30072">MPLWFYTLPNGLFGLIIVAGWLCVGLGGLWLCQRWQRQALSDAERSLSLALMGLVTVLNTLLLAVCAFSVWTAFTQAESAVRREASAISELSRELAVINTPESRLAREQLRAYARAVVNREWQAMRDEQHSQVTWDAFDTLFRSMADIQPGNTSDRLLLPQIWVRVNELLKSRQERLEASRGQLPGTLWAVAVLSTLLTLGLACVLAPVRCHRAAITGAALAIGLVFFFVAAMDRPFVGRDRVSARPIEACLTQMERWEVRAPPLDARR</sequence>
<gene>
    <name evidence="2" type="ORF">N4261_05755</name>
</gene>
<feature type="transmembrane region" description="Helical" evidence="1">
    <location>
        <begin position="187"/>
        <end position="207"/>
    </location>
</feature>
<dbReference type="Proteomes" id="UP001064933">
    <property type="component" value="Chromosome"/>
</dbReference>
<evidence type="ECO:0000313" key="3">
    <source>
        <dbReference type="Proteomes" id="UP001064933"/>
    </source>
</evidence>
<proteinExistence type="predicted"/>
<dbReference type="EMBL" id="CP104562">
    <property type="protein sequence ID" value="UXH79432.1"/>
    <property type="molecule type" value="Genomic_DNA"/>
</dbReference>
<evidence type="ECO:0000256" key="1">
    <source>
        <dbReference type="SAM" id="Phobius"/>
    </source>
</evidence>
<keyword evidence="1" id="KW-0812">Transmembrane</keyword>
<evidence type="ECO:0000313" key="2">
    <source>
        <dbReference type="EMBL" id="UXH79432.1"/>
    </source>
</evidence>
<dbReference type="RefSeq" id="WP_261759251.1">
    <property type="nucleotide sequence ID" value="NZ_CP104562.2"/>
</dbReference>
<feature type="transmembrane region" description="Helical" evidence="1">
    <location>
        <begin position="51"/>
        <end position="74"/>
    </location>
</feature>
<accession>A0ABY6B891</accession>
<feature type="transmembrane region" description="Helical" evidence="1">
    <location>
        <begin position="12"/>
        <end position="31"/>
    </location>
</feature>
<keyword evidence="3" id="KW-1185">Reference proteome</keyword>